<dbReference type="Gene3D" id="2.60.40.10">
    <property type="entry name" value="Immunoglobulins"/>
    <property type="match status" value="6"/>
</dbReference>
<keyword evidence="2" id="KW-0136">Cellulose degradation</keyword>
<accession>A0A5C4SXX7</accession>
<dbReference type="OrthoDB" id="663332at2"/>
<feature type="domain" description="Fibronectin type-III" evidence="5">
    <location>
        <begin position="863"/>
        <end position="956"/>
    </location>
</feature>
<dbReference type="InterPro" id="IPR013783">
    <property type="entry name" value="Ig-like_fold"/>
</dbReference>
<dbReference type="InterPro" id="IPR005102">
    <property type="entry name" value="Carbo-bd_X2"/>
</dbReference>
<dbReference type="SUPFAM" id="SSF89372">
    <property type="entry name" value="Fucose-specific lectin"/>
    <property type="match status" value="1"/>
</dbReference>
<dbReference type="PANTHER" id="PTHR43308:SF5">
    <property type="entry name" value="S-LAYER PROTEIN _ PEPTIDOGLYCAN ENDO-BETA-N-ACETYLGLUCOSAMINIDASE"/>
    <property type="match status" value="1"/>
</dbReference>
<dbReference type="PROSITE" id="PS50853">
    <property type="entry name" value="FN3"/>
    <property type="match status" value="1"/>
</dbReference>
<dbReference type="InterPro" id="IPR003961">
    <property type="entry name" value="FN3_dom"/>
</dbReference>
<keyword evidence="8" id="KW-1185">Reference proteome</keyword>
<feature type="domain" description="SLH" evidence="6">
    <location>
        <begin position="1192"/>
        <end position="1252"/>
    </location>
</feature>
<gene>
    <name evidence="7" type="ORF">FE784_35360</name>
</gene>
<dbReference type="PROSITE" id="PS51272">
    <property type="entry name" value="SLH"/>
    <property type="match status" value="3"/>
</dbReference>
<evidence type="ECO:0000256" key="2">
    <source>
        <dbReference type="ARBA" id="ARBA00023001"/>
    </source>
</evidence>
<organism evidence="7 8">
    <name type="scientific">Paenibacillus hemerocallicola</name>
    <dbReference type="NCBI Taxonomy" id="1172614"/>
    <lineage>
        <taxon>Bacteria</taxon>
        <taxon>Bacillati</taxon>
        <taxon>Bacillota</taxon>
        <taxon>Bacilli</taxon>
        <taxon>Bacillales</taxon>
        <taxon>Paenibacillaceae</taxon>
        <taxon>Paenibacillus</taxon>
    </lineage>
</organism>
<evidence type="ECO:0008006" key="9">
    <source>
        <dbReference type="Google" id="ProtNLM"/>
    </source>
</evidence>
<feature type="domain" description="SLH" evidence="6">
    <location>
        <begin position="1326"/>
        <end position="1386"/>
    </location>
</feature>
<dbReference type="EMBL" id="VDCQ01000080">
    <property type="protein sequence ID" value="TNJ60816.1"/>
    <property type="molecule type" value="Genomic_DNA"/>
</dbReference>
<dbReference type="InterPro" id="IPR036116">
    <property type="entry name" value="FN3_sf"/>
</dbReference>
<dbReference type="PANTHER" id="PTHR43308">
    <property type="entry name" value="OUTER MEMBRANE PROTEIN ALPHA-RELATED"/>
    <property type="match status" value="1"/>
</dbReference>
<dbReference type="GO" id="GO:0030245">
    <property type="term" value="P:cellulose catabolic process"/>
    <property type="evidence" value="ECO:0007669"/>
    <property type="project" value="UniProtKB-KW"/>
</dbReference>
<dbReference type="Proteomes" id="UP000307943">
    <property type="component" value="Unassembled WGS sequence"/>
</dbReference>
<dbReference type="SUPFAM" id="SSF81296">
    <property type="entry name" value="E set domains"/>
    <property type="match status" value="5"/>
</dbReference>
<dbReference type="InterPro" id="IPR001119">
    <property type="entry name" value="SLH_dom"/>
</dbReference>
<evidence type="ECO:0000256" key="3">
    <source>
        <dbReference type="ARBA" id="ARBA00023277"/>
    </source>
</evidence>
<dbReference type="SUPFAM" id="SSF49265">
    <property type="entry name" value="Fibronectin type III"/>
    <property type="match status" value="1"/>
</dbReference>
<dbReference type="Pfam" id="PF00395">
    <property type="entry name" value="SLH"/>
    <property type="match status" value="3"/>
</dbReference>
<evidence type="ECO:0000259" key="6">
    <source>
        <dbReference type="PROSITE" id="PS51272"/>
    </source>
</evidence>
<evidence type="ECO:0000313" key="7">
    <source>
        <dbReference type="EMBL" id="TNJ60816.1"/>
    </source>
</evidence>
<dbReference type="SMART" id="SM00060">
    <property type="entry name" value="FN3"/>
    <property type="match status" value="1"/>
</dbReference>
<reference evidence="7 8" key="1">
    <citation type="submission" date="2019-05" db="EMBL/GenBank/DDBJ databases">
        <title>We sequenced the genome of Paenibacillus hemerocallicola KCTC 33185 for further insight into its adaptation and study the phylogeny of Paenibacillus.</title>
        <authorList>
            <person name="Narsing Rao M.P."/>
        </authorList>
    </citation>
    <scope>NUCLEOTIDE SEQUENCE [LARGE SCALE GENOMIC DNA]</scope>
    <source>
        <strain evidence="7 8">KCTC 33185</strain>
    </source>
</reference>
<keyword evidence="4" id="KW-0624">Polysaccharide degradation</keyword>
<dbReference type="CDD" id="cd00063">
    <property type="entry name" value="FN3"/>
    <property type="match status" value="1"/>
</dbReference>
<keyword evidence="1" id="KW-0732">Signal</keyword>
<dbReference type="InterPro" id="IPR051465">
    <property type="entry name" value="Cell_Envelope_Struct_Comp"/>
</dbReference>
<evidence type="ECO:0000259" key="5">
    <source>
        <dbReference type="PROSITE" id="PS50853"/>
    </source>
</evidence>
<evidence type="ECO:0000313" key="8">
    <source>
        <dbReference type="Proteomes" id="UP000307943"/>
    </source>
</evidence>
<evidence type="ECO:0000256" key="4">
    <source>
        <dbReference type="ARBA" id="ARBA00023326"/>
    </source>
</evidence>
<keyword evidence="3" id="KW-0119">Carbohydrate metabolism</keyword>
<feature type="domain" description="SLH" evidence="6">
    <location>
        <begin position="1253"/>
        <end position="1316"/>
    </location>
</feature>
<dbReference type="Pfam" id="PF03442">
    <property type="entry name" value="CBM_X2"/>
    <property type="match status" value="5"/>
</dbReference>
<sequence length="1386" mass="147567">MGLNWKGTRFGGRWVSLLLCFVLALGVLVPFGGQRASASIDFESVDGGSIGSPMIPTLMPSIMEYNGELYAAVFYSELSNPTVRVFKYTAPTWTDISGAGLQASPGQPIMSPRLVVHDNALYAYWMEGLEINSKLRVKKYENGSWSVADDGTGLNVDSNSGASGAYMISYDGALYAFWNETMLALRQVRAKKLVNGVWEPADGGVSLSNLIIGGTSSPIAAEIFNNALYVAWTEGVNLRVKRLDNNGWQFVDEGVLSGIATSASPPSLRVHNNELFAMWLDGPQLKAQKYDGSNWVAVENGLGSSVLNPVMNPVMTVANGSLYAAYYQLAPMPPQLFPSIVLKRYDGSAWVTESDTLQSLPSPFDMLVYNNELYIAYTSMLLPLQVRIVKAPNTRTISPKTAEFDKKVPANVSLTMSAYGYGLTSITDGASPLSGTDYTVNGTAVTINSSYLSLLPLGPKTLTFNFGVGTPQTLTVTITDSTDPQITPTTGTFDKNVAQQSPLNVTMATYGKTLSNIADGSTPLVQGTHYSVNGNTVTLNSSYLTSLPVGTKALTFNFSAGAPQTYTITVIDTTQNSIITPTTGTFDKNIAQQSSLSVTMATYGNTLSNIADGSTPLVQGTHYSVNGNTVTLNSSYLASLPVGTKALTFNFSAGAPQTYTIMVIDTTPGPQNSIITPTTGTFDKNVAQQSPLNVTMATYGNTLSNITDGSTPLVQGTHYSVNGNTITLNTSYLASLPVGTKALTFNFSAGAPQTYTITVIDTTPGPQNSIITPTTGTFDKNVEIQSPLNVTIVTNGNTLSNITDDSTPLVRGTHYGVDGNIVTLHSSYLASLPIGTKALTFNFSAGTPQTYTITVIDTTVNPVPNAPVLVSAIAANRQVTLSWTPVNGATSYKVYQTVTSGTYGSSTPITVGGSVYGYTSTELTNGTTYYYVVKATNSSGDSVASNELSARPFGADEYPSDSGTPNTGVNVLVNGKAEQTGTATTTMVNGQSVTTVVVDPAKLQERLDAAGQNAVITIPITTTSDVAVGELNGQMVSNMEKKQAVIEIKTDSATYTISAKQIDINAISAQLGQNVTLSDIKIQIEIAKPTAAKTAIVQNAAKAGEFSLVLPPLEFTVRGVYNGKSFEINKFDAYVERTIAIPDNVDASKITTAIVVDPDGTVRHVPTQIVKIDSKYYAKVNSLTNSIYSLVWYPITFKDAETHWAKDSINNMGSRMIVNGVSNGMFNPDQNMTRAEFAAVIIRGLGLKAESAATSPFKDVKSSDWFSGVVQTAYANGLISGFEDGTFRPQKSITREQAMVIIAKAMKITQLQSKQAKAPQAWTPLVSDFTDRAAIADWATASIEDALKAGLVTGRNGSKLAPKDTVTRAEITVLVQRLLQKSQLIN</sequence>
<proteinExistence type="predicted"/>
<dbReference type="InterPro" id="IPR014756">
    <property type="entry name" value="Ig_E-set"/>
</dbReference>
<protein>
    <recommendedName>
        <fullName evidence="9">S-layer homology domain-containing protein</fullName>
    </recommendedName>
</protein>
<evidence type="ECO:0000256" key="1">
    <source>
        <dbReference type="ARBA" id="ARBA00022729"/>
    </source>
</evidence>
<comment type="caution">
    <text evidence="7">The sequence shown here is derived from an EMBL/GenBank/DDBJ whole genome shotgun (WGS) entry which is preliminary data.</text>
</comment>
<name>A0A5C4SXX7_9BACL</name>